<accession>A0A2Z5JPJ3</accession>
<dbReference type="AlphaFoldDB" id="A0A2Z5JPJ3"/>
<proteinExistence type="predicted"/>
<evidence type="ECO:0000256" key="1">
    <source>
        <dbReference type="SAM" id="MobiDB-lite"/>
    </source>
</evidence>
<dbReference type="RefSeq" id="WP_114248541.1">
    <property type="nucleotide sequence ID" value="NZ_BMRN01000088.1"/>
</dbReference>
<reference evidence="2 3" key="1">
    <citation type="journal article" date="2018" name="Front. Microbiol.">
        <title>Genome Sequencing of Streptomyces atratus SCSIOZH16 and Activation Production of Nocardamine via Metabolic Engineering.</title>
        <authorList>
            <person name="Li Y."/>
            <person name="Zhang C."/>
            <person name="Liu C."/>
            <person name="Ju J."/>
            <person name="Ma J."/>
        </authorList>
    </citation>
    <scope>NUCLEOTIDE SEQUENCE [LARGE SCALE GENOMIC DNA]</scope>
    <source>
        <strain evidence="2 3">SCSIO_ZH16</strain>
    </source>
</reference>
<protein>
    <submittedName>
        <fullName evidence="2">Uncharacterized protein</fullName>
    </submittedName>
</protein>
<evidence type="ECO:0000313" key="3">
    <source>
        <dbReference type="Proteomes" id="UP000252698"/>
    </source>
</evidence>
<dbReference type="GeneID" id="95524571"/>
<organism evidence="2 3">
    <name type="scientific">Streptomyces atratus</name>
    <dbReference type="NCBI Taxonomy" id="1893"/>
    <lineage>
        <taxon>Bacteria</taxon>
        <taxon>Bacillati</taxon>
        <taxon>Actinomycetota</taxon>
        <taxon>Actinomycetes</taxon>
        <taxon>Kitasatosporales</taxon>
        <taxon>Streptomycetaceae</taxon>
        <taxon>Streptomyces</taxon>
    </lineage>
</organism>
<evidence type="ECO:0000313" key="2">
    <source>
        <dbReference type="EMBL" id="AXE82159.1"/>
    </source>
</evidence>
<feature type="region of interest" description="Disordered" evidence="1">
    <location>
        <begin position="67"/>
        <end position="93"/>
    </location>
</feature>
<sequence length="93" mass="10028">MTIHAVTGADISRLAPIRGIDINATAATVEIHDSTAHRRCRLHPLPHTWTGPLIRAAGIHGQLKNRAPDSLAPQRRPKSVFGPHVILDPGKAI</sequence>
<dbReference type="KEGG" id="sata:C5746_40740"/>
<gene>
    <name evidence="2" type="ORF">C5746_40740</name>
</gene>
<dbReference type="EMBL" id="CP027306">
    <property type="protein sequence ID" value="AXE82159.1"/>
    <property type="molecule type" value="Genomic_DNA"/>
</dbReference>
<dbReference type="Proteomes" id="UP000252698">
    <property type="component" value="Chromosome"/>
</dbReference>
<name>A0A2Z5JPJ3_STRAR</name>